<name>A0AC34QZ80_9BILA</name>
<evidence type="ECO:0000313" key="1">
    <source>
        <dbReference type="Proteomes" id="UP000887576"/>
    </source>
</evidence>
<proteinExistence type="predicted"/>
<protein>
    <submittedName>
        <fullName evidence="2">Uncharacterized protein</fullName>
    </submittedName>
</protein>
<sequence>MTSILKESNREGYHRMIYGSSSNKTRLSKVKQHCVHRTVLNGKCLVCKTQLMPVRSFKRHNPKSQRLTPIDEESEPTSSVENQQVVRSSMITDATGVKKRVNKQKPGSRVQFSTSDTPMTPPKKQTQREVVWPLPNFTHMMPFGILCLRGEIGRMISHGEKVVFEYVENGFVKNVMEVVQKVNPDGQIIQIVTLHEPKMEGSTFKNENDSPIPVVTPPFEVITSSKMSDTAFLIYKIVIKALKIIPGQTSRIEILDFNNVPRQMIKYMFNGDFRFLFANGKIFYRKNSTNEIKHAGNGNEKMTNEEKQLFLKGEQLLLGLHKVYKETIGENYRRVTIHNTKMLCDRKPLIKTEMKSKGLRKPGKNSEMPKKTVIAGKFR</sequence>
<dbReference type="Proteomes" id="UP000887576">
    <property type="component" value="Unplaced"/>
</dbReference>
<accession>A0AC34QZ80</accession>
<reference evidence="2" key="1">
    <citation type="submission" date="2022-11" db="UniProtKB">
        <authorList>
            <consortium name="WormBaseParasite"/>
        </authorList>
    </citation>
    <scope>IDENTIFICATION</scope>
</reference>
<organism evidence="1 2">
    <name type="scientific">Panagrolaimus sp. JU765</name>
    <dbReference type="NCBI Taxonomy" id="591449"/>
    <lineage>
        <taxon>Eukaryota</taxon>
        <taxon>Metazoa</taxon>
        <taxon>Ecdysozoa</taxon>
        <taxon>Nematoda</taxon>
        <taxon>Chromadorea</taxon>
        <taxon>Rhabditida</taxon>
        <taxon>Tylenchina</taxon>
        <taxon>Panagrolaimomorpha</taxon>
        <taxon>Panagrolaimoidea</taxon>
        <taxon>Panagrolaimidae</taxon>
        <taxon>Panagrolaimus</taxon>
    </lineage>
</organism>
<evidence type="ECO:0000313" key="2">
    <source>
        <dbReference type="WBParaSite" id="JU765_v2.g20708.t1"/>
    </source>
</evidence>
<dbReference type="WBParaSite" id="JU765_v2.g20708.t1">
    <property type="protein sequence ID" value="JU765_v2.g20708.t1"/>
    <property type="gene ID" value="JU765_v2.g20708"/>
</dbReference>